<accession>A0A1B8S8B7</accession>
<evidence type="ECO:0000256" key="1">
    <source>
        <dbReference type="SAM" id="Phobius"/>
    </source>
</evidence>
<protein>
    <submittedName>
        <fullName evidence="3">Uncharacterized protein</fullName>
    </submittedName>
</protein>
<evidence type="ECO:0000313" key="2">
    <source>
        <dbReference type="EMBL" id="NDJ92030.1"/>
    </source>
</evidence>
<feature type="transmembrane region" description="Helical" evidence="1">
    <location>
        <begin position="54"/>
        <end position="87"/>
    </location>
</feature>
<dbReference type="OrthoDB" id="4763037at2"/>
<keyword evidence="4" id="KW-1185">Reference proteome</keyword>
<reference evidence="2 5" key="2">
    <citation type="submission" date="2020-01" db="EMBL/GenBank/DDBJ databases">
        <authorList>
            <person name="Sanchez-Estrada R."/>
            <person name="Gonzalez-Y-Merchand J.A."/>
            <person name="Rivera-Gutierrez S."/>
        </authorList>
    </citation>
    <scope>NUCLEOTIDE SEQUENCE [LARGE SCALE GENOMIC DNA]</scope>
    <source>
        <strain evidence="2 5">CST 7247</strain>
    </source>
</reference>
<comment type="caution">
    <text evidence="3">The sequence shown here is derived from an EMBL/GenBank/DDBJ whole genome shotgun (WGS) entry which is preliminary data.</text>
</comment>
<dbReference type="STRING" id="354243.BST28_09635"/>
<organism evidence="3 4">
    <name type="scientific">Mycolicibacter kumamotonensis</name>
    <dbReference type="NCBI Taxonomy" id="354243"/>
    <lineage>
        <taxon>Bacteria</taxon>
        <taxon>Bacillati</taxon>
        <taxon>Actinomycetota</taxon>
        <taxon>Actinomycetes</taxon>
        <taxon>Mycobacteriales</taxon>
        <taxon>Mycobacteriaceae</taxon>
        <taxon>Mycolicibacter</taxon>
    </lineage>
</organism>
<evidence type="ECO:0000313" key="4">
    <source>
        <dbReference type="Proteomes" id="UP000092668"/>
    </source>
</evidence>
<dbReference type="Proteomes" id="UP000466523">
    <property type="component" value="Unassembled WGS sequence"/>
</dbReference>
<reference evidence="3 4" key="1">
    <citation type="submission" date="2015-06" db="EMBL/GenBank/DDBJ databases">
        <title>Genome sequence of Mycobacterium kumamotonense strain Roo.</title>
        <authorList>
            <person name="Greninger A.L."/>
            <person name="Cunningham G."/>
            <person name="Miller S."/>
        </authorList>
    </citation>
    <scope>NUCLEOTIDE SEQUENCE [LARGE SCALE GENOMIC DNA]</scope>
    <source>
        <strain evidence="3 4">Roo</strain>
    </source>
</reference>
<evidence type="ECO:0000313" key="3">
    <source>
        <dbReference type="EMBL" id="OBY28989.1"/>
    </source>
</evidence>
<keyword evidence="1" id="KW-1133">Transmembrane helix</keyword>
<keyword evidence="1" id="KW-0812">Transmembrane</keyword>
<proteinExistence type="predicted"/>
<name>A0A1B8S8B7_9MYCO</name>
<keyword evidence="1" id="KW-0472">Membrane</keyword>
<sequence length="106" mass="11392">MTHFQLVKPSFRRVLWSTAAVALAVWLIAGSALFVDALVVSSDDPIPTTAGDYIRLYLVALLLWGPSLLLVVWFVSVPATVAVGVLVASARRLMTDQSTEPAPTGR</sequence>
<dbReference type="EMBL" id="JAACYR010000192">
    <property type="protein sequence ID" value="NDJ92030.1"/>
    <property type="molecule type" value="Genomic_DNA"/>
</dbReference>
<dbReference type="Proteomes" id="UP000092668">
    <property type="component" value="Unassembled WGS sequence"/>
</dbReference>
<dbReference type="EMBL" id="LFOE01000254">
    <property type="protein sequence ID" value="OBY28989.1"/>
    <property type="molecule type" value="Genomic_DNA"/>
</dbReference>
<gene>
    <name evidence="3" type="ORF">ACT18_25535</name>
    <name evidence="2" type="ORF">GWR20_23385</name>
</gene>
<evidence type="ECO:0000313" key="5">
    <source>
        <dbReference type="Proteomes" id="UP000466523"/>
    </source>
</evidence>
<dbReference type="AlphaFoldDB" id="A0A1B8S8B7"/>
<feature type="transmembrane region" description="Helical" evidence="1">
    <location>
        <begin position="14"/>
        <end position="34"/>
    </location>
</feature>
<dbReference type="RefSeq" id="WP_019739085.1">
    <property type="nucleotide sequence ID" value="NZ_JAACYR010000192.1"/>
</dbReference>